<dbReference type="Gene3D" id="3.40.50.1820">
    <property type="entry name" value="alpha/beta hydrolase"/>
    <property type="match status" value="1"/>
</dbReference>
<dbReference type="Proteomes" id="UP000663881">
    <property type="component" value="Unassembled WGS sequence"/>
</dbReference>
<reference evidence="1" key="1">
    <citation type="submission" date="2021-02" db="EMBL/GenBank/DDBJ databases">
        <authorList>
            <person name="Nowell W R."/>
        </authorList>
    </citation>
    <scope>NUCLEOTIDE SEQUENCE</scope>
</reference>
<evidence type="ECO:0000313" key="2">
    <source>
        <dbReference type="Proteomes" id="UP000663881"/>
    </source>
</evidence>
<comment type="caution">
    <text evidence="1">The sequence shown here is derived from an EMBL/GenBank/DDBJ whole genome shotgun (WGS) entry which is preliminary data.</text>
</comment>
<accession>A0A820CRA0</accession>
<dbReference type="InterPro" id="IPR029058">
    <property type="entry name" value="AB_hydrolase_fold"/>
</dbReference>
<dbReference type="SUPFAM" id="SSF53474">
    <property type="entry name" value="alpha/beta-Hydrolases"/>
    <property type="match status" value="1"/>
</dbReference>
<evidence type="ECO:0008006" key="3">
    <source>
        <dbReference type="Google" id="ProtNLM"/>
    </source>
</evidence>
<dbReference type="AlphaFoldDB" id="A0A820CRA0"/>
<organism evidence="1 2">
    <name type="scientific">Adineta steineri</name>
    <dbReference type="NCBI Taxonomy" id="433720"/>
    <lineage>
        <taxon>Eukaryota</taxon>
        <taxon>Metazoa</taxon>
        <taxon>Spiralia</taxon>
        <taxon>Gnathifera</taxon>
        <taxon>Rotifera</taxon>
        <taxon>Eurotatoria</taxon>
        <taxon>Bdelloidea</taxon>
        <taxon>Adinetida</taxon>
        <taxon>Adinetidae</taxon>
        <taxon>Adineta</taxon>
    </lineage>
</organism>
<proteinExistence type="predicted"/>
<gene>
    <name evidence="1" type="ORF">OKA104_LOCUS42317</name>
</gene>
<protein>
    <recommendedName>
        <fullName evidence="3">Alpha/beta hydrolase fold-3 domain-containing protein</fullName>
    </recommendedName>
</protein>
<evidence type="ECO:0000313" key="1">
    <source>
        <dbReference type="EMBL" id="CAF4226335.1"/>
    </source>
</evidence>
<sequence>MYINVGTAEILEDDSKRLLKKAEEANIDVTYEEGLHLMHVYPLFFLYYPEARDTLDSINKWIQTIYDQKLIE</sequence>
<name>A0A820CRA0_9BILA</name>
<dbReference type="EMBL" id="CAJOAY010010745">
    <property type="protein sequence ID" value="CAF4226335.1"/>
    <property type="molecule type" value="Genomic_DNA"/>
</dbReference>